<evidence type="ECO:0000256" key="1">
    <source>
        <dbReference type="ARBA" id="ARBA00023125"/>
    </source>
</evidence>
<dbReference type="InterPro" id="IPR040611">
    <property type="entry name" value="AlkX_C"/>
</dbReference>
<dbReference type="InterPro" id="IPR009057">
    <property type="entry name" value="Homeodomain-like_sf"/>
</dbReference>
<accession>A0A9W4E2M6</accession>
<comment type="caution">
    <text evidence="5">The sequence shown here is derived from an EMBL/GenBank/DDBJ whole genome shotgun (WGS) entry which is preliminary data.</text>
</comment>
<feature type="DNA-binding region" description="H-T-H motif" evidence="2">
    <location>
        <begin position="25"/>
        <end position="44"/>
    </location>
</feature>
<keyword evidence="6" id="KW-1185">Reference proteome</keyword>
<dbReference type="InterPro" id="IPR050109">
    <property type="entry name" value="HTH-type_TetR-like_transc_reg"/>
</dbReference>
<evidence type="ECO:0000313" key="5">
    <source>
        <dbReference type="EMBL" id="CAG7604753.1"/>
    </source>
</evidence>
<evidence type="ECO:0000313" key="6">
    <source>
        <dbReference type="Proteomes" id="UP001153328"/>
    </source>
</evidence>
<dbReference type="Gene3D" id="1.10.357.10">
    <property type="entry name" value="Tetracycline Repressor, domain 2"/>
    <property type="match status" value="1"/>
</dbReference>
<protein>
    <submittedName>
        <fullName evidence="5">Transcriptional regulator, TetR family</fullName>
    </submittedName>
</protein>
<feature type="domain" description="HTH tetR-type" evidence="4">
    <location>
        <begin position="2"/>
        <end position="62"/>
    </location>
</feature>
<dbReference type="InterPro" id="IPR001647">
    <property type="entry name" value="HTH_TetR"/>
</dbReference>
<feature type="region of interest" description="Disordered" evidence="3">
    <location>
        <begin position="104"/>
        <end position="136"/>
    </location>
</feature>
<dbReference type="SUPFAM" id="SSF46689">
    <property type="entry name" value="Homeodomain-like"/>
    <property type="match status" value="1"/>
</dbReference>
<dbReference type="PRINTS" id="PR00455">
    <property type="entry name" value="HTHTETR"/>
</dbReference>
<dbReference type="AlphaFoldDB" id="A0A9W4E2M6"/>
<dbReference type="GO" id="GO:0000976">
    <property type="term" value="F:transcription cis-regulatory region binding"/>
    <property type="evidence" value="ECO:0007669"/>
    <property type="project" value="TreeGrafter"/>
</dbReference>
<dbReference type="Pfam" id="PF18556">
    <property type="entry name" value="TetR_C_35"/>
    <property type="match status" value="1"/>
</dbReference>
<dbReference type="PANTHER" id="PTHR30055:SF146">
    <property type="entry name" value="HTH-TYPE TRANSCRIPTIONAL DUAL REGULATOR CECR"/>
    <property type="match status" value="1"/>
</dbReference>
<dbReference type="EMBL" id="CAJVAX010000001">
    <property type="protein sequence ID" value="CAG7604753.1"/>
    <property type="molecule type" value="Genomic_DNA"/>
</dbReference>
<evidence type="ECO:0000256" key="2">
    <source>
        <dbReference type="PROSITE-ProRule" id="PRU00335"/>
    </source>
</evidence>
<sequence>MPTVRDALMDAAFAALGERPWEAVRMAEVAAAAGVSRQTLYNEFSSKDGLARALARREADAFLAGVDRSLATARRAGADAGECFAAAAGWTLRSARRSPLIRAALTQSPPPGPPAAEPPRAHTRAAPEAGRGTGSPLVDAMHARTVEALVRGYPRLRPEDIGWACEAALRLTLSYVIAPAADDRESCLRIAQLVRSLLSWPAGPSARPVP</sequence>
<dbReference type="PANTHER" id="PTHR30055">
    <property type="entry name" value="HTH-TYPE TRANSCRIPTIONAL REGULATOR RUTR"/>
    <property type="match status" value="1"/>
</dbReference>
<dbReference type="Pfam" id="PF00440">
    <property type="entry name" value="TetR_N"/>
    <property type="match status" value="1"/>
</dbReference>
<dbReference type="GO" id="GO:0003700">
    <property type="term" value="F:DNA-binding transcription factor activity"/>
    <property type="evidence" value="ECO:0007669"/>
    <property type="project" value="TreeGrafter"/>
</dbReference>
<gene>
    <name evidence="5" type="ORF">SBRY_10753</name>
</gene>
<dbReference type="Proteomes" id="UP001153328">
    <property type="component" value="Unassembled WGS sequence"/>
</dbReference>
<feature type="compositionally biased region" description="Pro residues" evidence="3">
    <location>
        <begin position="108"/>
        <end position="117"/>
    </location>
</feature>
<evidence type="ECO:0000259" key="4">
    <source>
        <dbReference type="PROSITE" id="PS50977"/>
    </source>
</evidence>
<evidence type="ECO:0000256" key="3">
    <source>
        <dbReference type="SAM" id="MobiDB-lite"/>
    </source>
</evidence>
<reference evidence="5" key="1">
    <citation type="submission" date="2021-06" db="EMBL/GenBank/DDBJ databases">
        <authorList>
            <person name="Arsene-Ploetze F."/>
        </authorList>
    </citation>
    <scope>NUCLEOTIDE SEQUENCE</scope>
    <source>
        <strain evidence="5">SBRY1</strain>
    </source>
</reference>
<dbReference type="PROSITE" id="PS50977">
    <property type="entry name" value="HTH_TETR_2"/>
    <property type="match status" value="1"/>
</dbReference>
<keyword evidence="1 2" id="KW-0238">DNA-binding</keyword>
<name>A0A9W4E2M6_9ACTN</name>
<dbReference type="RefSeq" id="WP_205048468.1">
    <property type="nucleotide sequence ID" value="NZ_CAJVAX010000001.1"/>
</dbReference>
<proteinExistence type="predicted"/>
<organism evidence="5 6">
    <name type="scientific">Actinacidiphila bryophytorum</name>
    <dbReference type="NCBI Taxonomy" id="1436133"/>
    <lineage>
        <taxon>Bacteria</taxon>
        <taxon>Bacillati</taxon>
        <taxon>Actinomycetota</taxon>
        <taxon>Actinomycetes</taxon>
        <taxon>Kitasatosporales</taxon>
        <taxon>Streptomycetaceae</taxon>
        <taxon>Actinacidiphila</taxon>
    </lineage>
</organism>